<reference evidence="2" key="1">
    <citation type="submission" date="2016-04" db="EMBL/GenBank/DDBJ databases">
        <authorList>
            <person name="Evans L.H."/>
            <person name="Alamgir A."/>
            <person name="Owens N."/>
            <person name="Weber N.D."/>
            <person name="Virtaneva K."/>
            <person name="Barbian K."/>
            <person name="Babar A."/>
            <person name="Rosenke K."/>
        </authorList>
    </citation>
    <scope>NUCLEOTIDE SEQUENCE</scope>
    <source>
        <strain evidence="2">86-1</strain>
    </source>
</reference>
<dbReference type="EMBL" id="FLUM01000003">
    <property type="protein sequence ID" value="SBW04504.1"/>
    <property type="molecule type" value="Genomic_DNA"/>
</dbReference>
<accession>A0A212JYC5</accession>
<dbReference type="InterPro" id="IPR036691">
    <property type="entry name" value="Endo/exonu/phosph_ase_sf"/>
</dbReference>
<gene>
    <name evidence="2" type="ORF">KL86DYS1_30859</name>
</gene>
<protein>
    <recommendedName>
        <fullName evidence="1">Endonuclease/exonuclease/phosphatase domain-containing protein</fullName>
    </recommendedName>
</protein>
<name>A0A212JYC5_9BACT</name>
<feature type="domain" description="Endonuclease/exonuclease/phosphatase" evidence="1">
    <location>
        <begin position="27"/>
        <end position="294"/>
    </location>
</feature>
<dbReference type="PANTHER" id="PTHR12121">
    <property type="entry name" value="CARBON CATABOLITE REPRESSOR PROTEIN 4"/>
    <property type="match status" value="1"/>
</dbReference>
<dbReference type="RefSeq" id="WP_296942980.1">
    <property type="nucleotide sequence ID" value="NZ_LT599032.1"/>
</dbReference>
<dbReference type="Gene3D" id="3.60.10.10">
    <property type="entry name" value="Endonuclease/exonuclease/phosphatase"/>
    <property type="match status" value="1"/>
</dbReference>
<dbReference type="AlphaFoldDB" id="A0A212JYC5"/>
<dbReference type="PANTHER" id="PTHR12121:SF36">
    <property type="entry name" value="ENDONUCLEASE_EXONUCLEASE_PHOSPHATASE DOMAIN-CONTAINING PROTEIN"/>
    <property type="match status" value="1"/>
</dbReference>
<dbReference type="GO" id="GO:0000175">
    <property type="term" value="F:3'-5'-RNA exonuclease activity"/>
    <property type="evidence" value="ECO:0007669"/>
    <property type="project" value="TreeGrafter"/>
</dbReference>
<dbReference type="InterPro" id="IPR050410">
    <property type="entry name" value="CCR4/nocturin_mRNA_transcr"/>
</dbReference>
<proteinExistence type="predicted"/>
<organism evidence="2">
    <name type="scientific">uncultured Dysgonomonas sp</name>
    <dbReference type="NCBI Taxonomy" id="206096"/>
    <lineage>
        <taxon>Bacteria</taxon>
        <taxon>Pseudomonadati</taxon>
        <taxon>Bacteroidota</taxon>
        <taxon>Bacteroidia</taxon>
        <taxon>Bacteroidales</taxon>
        <taxon>Dysgonomonadaceae</taxon>
        <taxon>Dysgonomonas</taxon>
        <taxon>environmental samples</taxon>
    </lineage>
</organism>
<sequence>MKKTISLSVFVFLCVSFIYAQDLVVGSYNIRYNNQGDAQKGNGWERRYPVITKLISFNDFDILGTQEVLHNQLEDLQRELPQYGYVGVGRDDGKTAGEYAPIFYKKDRFELLKSGHFWMAEQTDFPNKGWDAALPRICTWAEFKDRKKKKKIWFFNLHMDHVGVEARRHSAQLVLKKIEEMCGKDAVILTGDFNVDQTHESYKLLANSNILFDSYEKAGVRYALNGTFNAFKPNLMTNSRIDHIFVSGRFEVDRYGVLTDTYRVPIENSEELHVGDFPKEVFSTEAETRLPSDHYPVKVYLHYKK</sequence>
<dbReference type="SUPFAM" id="SSF56219">
    <property type="entry name" value="DNase I-like"/>
    <property type="match status" value="1"/>
</dbReference>
<dbReference type="CDD" id="cd09083">
    <property type="entry name" value="EEP-1"/>
    <property type="match status" value="1"/>
</dbReference>
<evidence type="ECO:0000313" key="2">
    <source>
        <dbReference type="EMBL" id="SBW04504.1"/>
    </source>
</evidence>
<dbReference type="InterPro" id="IPR005135">
    <property type="entry name" value="Endo/exonuclease/phosphatase"/>
</dbReference>
<dbReference type="Pfam" id="PF03372">
    <property type="entry name" value="Exo_endo_phos"/>
    <property type="match status" value="1"/>
</dbReference>
<evidence type="ECO:0000259" key="1">
    <source>
        <dbReference type="Pfam" id="PF03372"/>
    </source>
</evidence>